<comment type="pathway">
    <text evidence="2 13">Glycolipid biosynthesis; lipid IV(A) biosynthesis; lipid IV(A) from (3R)-3-hydroxytetradecanoyl-[acyl-carrier-protein] and UDP-N-acetyl-alpha-D-glucosamine: step 6/6.</text>
</comment>
<evidence type="ECO:0000256" key="2">
    <source>
        <dbReference type="ARBA" id="ARBA00004870"/>
    </source>
</evidence>
<evidence type="ECO:0000256" key="7">
    <source>
        <dbReference type="ARBA" id="ARBA00022679"/>
    </source>
</evidence>
<evidence type="ECO:0000313" key="15">
    <source>
        <dbReference type="Proteomes" id="UP000321746"/>
    </source>
</evidence>
<dbReference type="AlphaFoldDB" id="A0A511XL33"/>
<keyword evidence="8 13" id="KW-0547">Nucleotide-binding</keyword>
<proteinExistence type="inferred from homology"/>
<evidence type="ECO:0000256" key="6">
    <source>
        <dbReference type="ARBA" id="ARBA00022556"/>
    </source>
</evidence>
<dbReference type="NCBIfam" id="TIGR00682">
    <property type="entry name" value="lpxK"/>
    <property type="match status" value="1"/>
</dbReference>
<protein>
    <recommendedName>
        <fullName evidence="4 13">Tetraacyldisaccharide 4'-kinase</fullName>
        <ecNumber evidence="3 13">2.7.1.130</ecNumber>
    </recommendedName>
    <alternativeName>
        <fullName evidence="12 13">Lipid A 4'-kinase</fullName>
    </alternativeName>
</protein>
<dbReference type="Pfam" id="PF02606">
    <property type="entry name" value="LpxK"/>
    <property type="match status" value="1"/>
</dbReference>
<evidence type="ECO:0000313" key="14">
    <source>
        <dbReference type="EMBL" id="GEN63649.1"/>
    </source>
</evidence>
<keyword evidence="15" id="KW-1185">Reference proteome</keyword>
<dbReference type="HAMAP" id="MF_00409">
    <property type="entry name" value="LpxK"/>
    <property type="match status" value="1"/>
</dbReference>
<keyword evidence="6 13" id="KW-0441">Lipid A biosynthesis</keyword>
<gene>
    <name evidence="13 14" type="primary">lpxK</name>
    <name evidence="14" type="ORF">AOE01nite_18730</name>
</gene>
<dbReference type="GO" id="GO:0005886">
    <property type="term" value="C:plasma membrane"/>
    <property type="evidence" value="ECO:0007669"/>
    <property type="project" value="TreeGrafter"/>
</dbReference>
<keyword evidence="5 13" id="KW-0444">Lipid biosynthesis</keyword>
<sequence length="277" mass="29700">MVLDLAQRLRARGRVVHILTRGYGGRAGRDGIPVLVNDALHTSRDVGDEALLLARVAPCWVGRDRVAAARNAIADGADCLLMDDGFQNAGLHKDISLLLIDGMTGFGNGCVLPAGPLREKPESGLAAADMVVVTGAVRVNVAGLLAGRLRPGVPVLHADLVMDSGVDTLRGKRVFAFAGLARPQKFFQALSVSGVTPVHCEPFPDHHMFRRAELERLEQMAAGMTAELVTTPKDAARLPADFRRKVRVAGVHVNWSDPEMPDRILDVMCNLKAGGQE</sequence>
<keyword evidence="7 13" id="KW-0808">Transferase</keyword>
<dbReference type="EMBL" id="BJYG01000024">
    <property type="protein sequence ID" value="GEN63649.1"/>
    <property type="molecule type" value="Genomic_DNA"/>
</dbReference>
<evidence type="ECO:0000256" key="5">
    <source>
        <dbReference type="ARBA" id="ARBA00022516"/>
    </source>
</evidence>
<name>A0A511XL33_9PROT</name>
<dbReference type="InterPro" id="IPR003758">
    <property type="entry name" value="LpxK"/>
</dbReference>
<dbReference type="InterPro" id="IPR027417">
    <property type="entry name" value="P-loop_NTPase"/>
</dbReference>
<dbReference type="SUPFAM" id="SSF52540">
    <property type="entry name" value="P-loop containing nucleoside triphosphate hydrolases"/>
    <property type="match status" value="1"/>
</dbReference>
<evidence type="ECO:0000256" key="13">
    <source>
        <dbReference type="HAMAP-Rule" id="MF_00409"/>
    </source>
</evidence>
<dbReference type="GO" id="GO:0009244">
    <property type="term" value="P:lipopolysaccharide core region biosynthetic process"/>
    <property type="evidence" value="ECO:0007669"/>
    <property type="project" value="TreeGrafter"/>
</dbReference>
<evidence type="ECO:0000256" key="1">
    <source>
        <dbReference type="ARBA" id="ARBA00002274"/>
    </source>
</evidence>
<comment type="function">
    <text evidence="1 13">Transfers the gamma-phosphate of ATP to the 4'-position of a tetraacyldisaccharide 1-phosphate intermediate (termed DS-1-P) to form tetraacyldisaccharide 1,4'-bis-phosphate (lipid IVA).</text>
</comment>
<evidence type="ECO:0000256" key="11">
    <source>
        <dbReference type="ARBA" id="ARBA00023098"/>
    </source>
</evidence>
<evidence type="ECO:0000256" key="4">
    <source>
        <dbReference type="ARBA" id="ARBA00016436"/>
    </source>
</evidence>
<dbReference type="GO" id="GO:0005524">
    <property type="term" value="F:ATP binding"/>
    <property type="evidence" value="ECO:0007669"/>
    <property type="project" value="UniProtKB-UniRule"/>
</dbReference>
<dbReference type="GO" id="GO:0009245">
    <property type="term" value="P:lipid A biosynthetic process"/>
    <property type="evidence" value="ECO:0007669"/>
    <property type="project" value="UniProtKB-UniRule"/>
</dbReference>
<comment type="caution">
    <text evidence="14">The sequence shown here is derived from an EMBL/GenBank/DDBJ whole genome shotgun (WGS) entry which is preliminary data.</text>
</comment>
<comment type="catalytic activity">
    <reaction evidence="13">
        <text>a lipid A disaccharide + ATP = a lipid IVA + ADP + H(+)</text>
        <dbReference type="Rhea" id="RHEA:67840"/>
        <dbReference type="ChEBI" id="CHEBI:15378"/>
        <dbReference type="ChEBI" id="CHEBI:30616"/>
        <dbReference type="ChEBI" id="CHEBI:176343"/>
        <dbReference type="ChEBI" id="CHEBI:176425"/>
        <dbReference type="ChEBI" id="CHEBI:456216"/>
        <dbReference type="EC" id="2.7.1.130"/>
    </reaction>
</comment>
<keyword evidence="10 13" id="KW-0067">ATP-binding</keyword>
<comment type="caution">
    <text evidence="13">Lacks conserved residue(s) required for the propagation of feature annotation.</text>
</comment>
<dbReference type="UniPathway" id="UPA00359">
    <property type="reaction ID" value="UER00482"/>
</dbReference>
<evidence type="ECO:0000256" key="9">
    <source>
        <dbReference type="ARBA" id="ARBA00022777"/>
    </source>
</evidence>
<evidence type="ECO:0000256" key="12">
    <source>
        <dbReference type="ARBA" id="ARBA00029757"/>
    </source>
</evidence>
<accession>A0A511XL33</accession>
<dbReference type="PANTHER" id="PTHR42724">
    <property type="entry name" value="TETRAACYLDISACCHARIDE 4'-KINASE"/>
    <property type="match status" value="1"/>
</dbReference>
<dbReference type="GO" id="GO:0009029">
    <property type="term" value="F:lipid-A 4'-kinase activity"/>
    <property type="evidence" value="ECO:0007669"/>
    <property type="project" value="UniProtKB-UniRule"/>
</dbReference>
<keyword evidence="11 13" id="KW-0443">Lipid metabolism</keyword>
<dbReference type="EC" id="2.7.1.130" evidence="3 13"/>
<comment type="similarity">
    <text evidence="13">Belongs to the LpxK family.</text>
</comment>
<evidence type="ECO:0000256" key="10">
    <source>
        <dbReference type="ARBA" id="ARBA00022840"/>
    </source>
</evidence>
<evidence type="ECO:0000256" key="3">
    <source>
        <dbReference type="ARBA" id="ARBA00012071"/>
    </source>
</evidence>
<keyword evidence="9 13" id="KW-0418">Kinase</keyword>
<dbReference type="Proteomes" id="UP000321746">
    <property type="component" value="Unassembled WGS sequence"/>
</dbReference>
<organism evidence="14 15">
    <name type="scientific">Acetobacter oeni</name>
    <dbReference type="NCBI Taxonomy" id="304077"/>
    <lineage>
        <taxon>Bacteria</taxon>
        <taxon>Pseudomonadati</taxon>
        <taxon>Pseudomonadota</taxon>
        <taxon>Alphaproteobacteria</taxon>
        <taxon>Acetobacterales</taxon>
        <taxon>Acetobacteraceae</taxon>
        <taxon>Acetobacter</taxon>
    </lineage>
</organism>
<evidence type="ECO:0000256" key="8">
    <source>
        <dbReference type="ARBA" id="ARBA00022741"/>
    </source>
</evidence>
<reference evidence="14 15" key="1">
    <citation type="submission" date="2019-07" db="EMBL/GenBank/DDBJ databases">
        <title>Whole genome shotgun sequence of Acetobacter oeni NBRC 105207.</title>
        <authorList>
            <person name="Hosoyama A."/>
            <person name="Uohara A."/>
            <person name="Ohji S."/>
            <person name="Ichikawa N."/>
        </authorList>
    </citation>
    <scope>NUCLEOTIDE SEQUENCE [LARGE SCALE GENOMIC DNA]</scope>
    <source>
        <strain evidence="14 15">NBRC 105207</strain>
    </source>
</reference>
<dbReference type="PANTHER" id="PTHR42724:SF1">
    <property type="entry name" value="TETRAACYLDISACCHARIDE 4'-KINASE, MITOCHONDRIAL-RELATED"/>
    <property type="match status" value="1"/>
</dbReference>